<evidence type="ECO:0000259" key="1">
    <source>
        <dbReference type="Pfam" id="PF24693"/>
    </source>
</evidence>
<accession>A0A7X4KB22</accession>
<keyword evidence="3" id="KW-1185">Reference proteome</keyword>
<dbReference type="Proteomes" id="UP000450012">
    <property type="component" value="Unassembled WGS sequence"/>
</dbReference>
<organism evidence="2 3">
    <name type="scientific">Duganella rivi</name>
    <dbReference type="NCBI Taxonomy" id="2666083"/>
    <lineage>
        <taxon>Bacteria</taxon>
        <taxon>Pseudomonadati</taxon>
        <taxon>Pseudomonadota</taxon>
        <taxon>Betaproteobacteria</taxon>
        <taxon>Burkholderiales</taxon>
        <taxon>Oxalobacteraceae</taxon>
        <taxon>Telluria group</taxon>
        <taxon>Duganella</taxon>
    </lineage>
</organism>
<evidence type="ECO:0000313" key="3">
    <source>
        <dbReference type="Proteomes" id="UP000450012"/>
    </source>
</evidence>
<dbReference type="AlphaFoldDB" id="A0A7X4KB22"/>
<gene>
    <name evidence="2" type="ORF">GTP45_03280</name>
</gene>
<dbReference type="EMBL" id="WWCK01000001">
    <property type="protein sequence ID" value="MYM65858.1"/>
    <property type="molecule type" value="Genomic_DNA"/>
</dbReference>
<name>A0A7X4KB22_9BURK</name>
<dbReference type="InterPro" id="IPR056077">
    <property type="entry name" value="DUF7660"/>
</dbReference>
<sequence length="81" mass="8989">MQLHEKLEVVTDEATFLAFVQALAHDRRADGKTWENDSIEDFLEAAGSWADDSGFGASQGLSAASPWKKFAVFLYCGKIYE</sequence>
<dbReference type="Pfam" id="PF24693">
    <property type="entry name" value="DUF7660"/>
    <property type="match status" value="1"/>
</dbReference>
<dbReference type="RefSeq" id="WP_161012431.1">
    <property type="nucleotide sequence ID" value="NZ_WWCK01000001.1"/>
</dbReference>
<evidence type="ECO:0000313" key="2">
    <source>
        <dbReference type="EMBL" id="MYM65858.1"/>
    </source>
</evidence>
<feature type="domain" description="DUF7660" evidence="1">
    <location>
        <begin position="14"/>
        <end position="81"/>
    </location>
</feature>
<comment type="caution">
    <text evidence="2">The sequence shown here is derived from an EMBL/GenBank/DDBJ whole genome shotgun (WGS) entry which is preliminary data.</text>
</comment>
<proteinExistence type="predicted"/>
<reference evidence="2 3" key="1">
    <citation type="submission" date="2019-12" db="EMBL/GenBank/DDBJ databases">
        <title>Novel species isolated from a subtropical stream in China.</title>
        <authorList>
            <person name="Lu H."/>
        </authorList>
    </citation>
    <scope>NUCLEOTIDE SEQUENCE [LARGE SCALE GENOMIC DNA]</scope>
    <source>
        <strain evidence="2 3">FT55W</strain>
    </source>
</reference>
<protein>
    <recommendedName>
        <fullName evidence="1">DUF7660 domain-containing protein</fullName>
    </recommendedName>
</protein>